<gene>
    <name evidence="1" type="ORF">A2896_02225</name>
</gene>
<accession>A0A1G2EG82</accession>
<sequence length="134" mass="15020">MKRTIQKALRSSKTLNPPPGIRAKTIERIEGLVKEALNGSKFSDRYIFVLNYLSTVVSFHQAADQKIKDKLFIQIGKNGDKGHALGFDQEELISLNFLVLRAKQDGQLPTLAQRIKEKELNGSSPKLQEKATSK</sequence>
<evidence type="ECO:0000313" key="1">
    <source>
        <dbReference type="EMBL" id="OGZ24799.1"/>
    </source>
</evidence>
<dbReference type="EMBL" id="MHMH01000005">
    <property type="protein sequence ID" value="OGZ24799.1"/>
    <property type="molecule type" value="Genomic_DNA"/>
</dbReference>
<evidence type="ECO:0000313" key="2">
    <source>
        <dbReference type="Proteomes" id="UP000178647"/>
    </source>
</evidence>
<dbReference type="STRING" id="1801672.A2896_02225"/>
<name>A0A1G2EG82_9BACT</name>
<dbReference type="AlphaFoldDB" id="A0A1G2EG82"/>
<dbReference type="Proteomes" id="UP000178647">
    <property type="component" value="Unassembled WGS sequence"/>
</dbReference>
<reference evidence="1 2" key="1">
    <citation type="journal article" date="2016" name="Nat. Commun.">
        <title>Thousands of microbial genomes shed light on interconnected biogeochemical processes in an aquifer system.</title>
        <authorList>
            <person name="Anantharaman K."/>
            <person name="Brown C.T."/>
            <person name="Hug L.A."/>
            <person name="Sharon I."/>
            <person name="Castelle C.J."/>
            <person name="Probst A.J."/>
            <person name="Thomas B.C."/>
            <person name="Singh A."/>
            <person name="Wilkins M.J."/>
            <person name="Karaoz U."/>
            <person name="Brodie E.L."/>
            <person name="Williams K.H."/>
            <person name="Hubbard S.S."/>
            <person name="Banfield J.F."/>
        </authorList>
    </citation>
    <scope>NUCLEOTIDE SEQUENCE [LARGE SCALE GENOMIC DNA]</scope>
</reference>
<protein>
    <submittedName>
        <fullName evidence="1">Uncharacterized protein</fullName>
    </submittedName>
</protein>
<organism evidence="1 2">
    <name type="scientific">Candidatus Nealsonbacteria bacterium RIFCSPLOWO2_01_FULL_43_32</name>
    <dbReference type="NCBI Taxonomy" id="1801672"/>
    <lineage>
        <taxon>Bacteria</taxon>
        <taxon>Candidatus Nealsoniibacteriota</taxon>
    </lineage>
</organism>
<comment type="caution">
    <text evidence="1">The sequence shown here is derived from an EMBL/GenBank/DDBJ whole genome shotgun (WGS) entry which is preliminary data.</text>
</comment>
<proteinExistence type="predicted"/>